<keyword evidence="2" id="KW-1185">Reference proteome</keyword>
<name>A0A0R2FNA5_9LACO</name>
<reference evidence="1 2" key="1">
    <citation type="journal article" date="2015" name="Genome Announc.">
        <title>Expanding the biotechnology potential of lactobacilli through comparative genomics of 213 strains and associated genera.</title>
        <authorList>
            <person name="Sun Z."/>
            <person name="Harris H.M."/>
            <person name="McCann A."/>
            <person name="Guo C."/>
            <person name="Argimon S."/>
            <person name="Zhang W."/>
            <person name="Yang X."/>
            <person name="Jeffery I.B."/>
            <person name="Cooney J.C."/>
            <person name="Kagawa T.F."/>
            <person name="Liu W."/>
            <person name="Song Y."/>
            <person name="Salvetti E."/>
            <person name="Wrobel A."/>
            <person name="Rasinkangas P."/>
            <person name="Parkhill J."/>
            <person name="Rea M.C."/>
            <person name="O'Sullivan O."/>
            <person name="Ritari J."/>
            <person name="Douillard F.P."/>
            <person name="Paul Ross R."/>
            <person name="Yang R."/>
            <person name="Briner A.E."/>
            <person name="Felis G.E."/>
            <person name="de Vos W.M."/>
            <person name="Barrangou R."/>
            <person name="Klaenhammer T.R."/>
            <person name="Caufield P.W."/>
            <person name="Cui Y."/>
            <person name="Zhang H."/>
            <person name="O'Toole P.W."/>
        </authorList>
    </citation>
    <scope>NUCLEOTIDE SEQUENCE [LARGE SCALE GENOMIC DNA]</scope>
    <source>
        <strain evidence="1 2">DSM 23365</strain>
    </source>
</reference>
<dbReference type="OrthoDB" id="7992117at2"/>
<dbReference type="RefSeq" id="WP_054736666.1">
    <property type="nucleotide sequence ID" value="NZ_AYZM01000055.1"/>
</dbReference>
<dbReference type="PATRIC" id="fig|1423804.4.peg.114"/>
<organism evidence="1 2">
    <name type="scientific">Secundilactobacillus similis DSM 23365 = JCM 2765</name>
    <dbReference type="NCBI Taxonomy" id="1423804"/>
    <lineage>
        <taxon>Bacteria</taxon>
        <taxon>Bacillati</taxon>
        <taxon>Bacillota</taxon>
        <taxon>Bacilli</taxon>
        <taxon>Lactobacillales</taxon>
        <taxon>Lactobacillaceae</taxon>
        <taxon>Secundilactobacillus</taxon>
    </lineage>
</organism>
<evidence type="ECO:0000313" key="2">
    <source>
        <dbReference type="Proteomes" id="UP000051442"/>
    </source>
</evidence>
<protein>
    <recommendedName>
        <fullName evidence="3">YubB ferredoxin-like domain-containing protein</fullName>
    </recommendedName>
</protein>
<evidence type="ECO:0008006" key="3">
    <source>
        <dbReference type="Google" id="ProtNLM"/>
    </source>
</evidence>
<dbReference type="EMBL" id="AYZM01000055">
    <property type="protein sequence ID" value="KRN25997.1"/>
    <property type="molecule type" value="Genomic_DNA"/>
</dbReference>
<dbReference type="AlphaFoldDB" id="A0A0R2FNA5"/>
<accession>A0A0R2FNA5</accession>
<evidence type="ECO:0000313" key="1">
    <source>
        <dbReference type="EMBL" id="KRN25997.1"/>
    </source>
</evidence>
<sequence length="235" mass="27135">MAQFIYNRLSELDDRLYRTLQQWIVSTGELDFNQIVPLPTHLSTEEPNRAMQALAVYLRSLPEAERLALTKQLSERYKSQGISAAQNYQDRVREILAYSDEALQQLDRQLTEIYRNLPLVQLAHVGVDLSQATAVKAGQRYAENIMQYGAMTAVDWKMLHWGTRWGALMTRYDARQHVIYFKTAQTAPLPVMQALADRFKCVFLLTYTDEEVGSELDYQTINFDGDRAKQVRFGD</sequence>
<dbReference type="Proteomes" id="UP000051442">
    <property type="component" value="Unassembled WGS sequence"/>
</dbReference>
<proteinExistence type="predicted"/>
<gene>
    <name evidence="1" type="ORF">FD14_GL000103</name>
</gene>
<comment type="caution">
    <text evidence="1">The sequence shown here is derived from an EMBL/GenBank/DDBJ whole genome shotgun (WGS) entry which is preliminary data.</text>
</comment>